<dbReference type="PANTHER" id="PTHR21503">
    <property type="entry name" value="F-BOX-CONTAINING HYPOTHETICAL PROTEIN C.ELEGANS"/>
    <property type="match status" value="1"/>
</dbReference>
<dbReference type="InParanoid" id="G0N296"/>
<dbReference type="EMBL" id="GL379829">
    <property type="protein sequence ID" value="EGT50621.1"/>
    <property type="molecule type" value="Genomic_DNA"/>
</dbReference>
<keyword evidence="3" id="KW-1185">Reference proteome</keyword>
<sequence length="294" mass="33878">MGLPLLRLPHLVITKLVDLTSIKDLTCLSLCSKRARNILIVCRRQNRFKGKFISATVVSNCTALNVHYCEIEVIQISNLENYMKIGYSKFELPFSGLTVAVVKDDIRELETVEIGGQHVPFFRGKYTLFTFWEDETIGLRKCLDFARETFEMPVKLLEFSQKGMWAFDWINGWEEKIPKMTVRVSGIQDDKLKYVMENCESRTLKTRGGFVWSGDPKGYPSESFQFDLHELKAKSFVACTARWITLQNISTSFLEELEIRQSSMTNRDLNLFLRLWLVGGFPSMIPDDDVKGVK</sequence>
<dbReference type="Pfam" id="PF07735">
    <property type="entry name" value="FBA_2"/>
    <property type="match status" value="1"/>
</dbReference>
<feature type="domain" description="F-box" evidence="1">
    <location>
        <begin position="2"/>
        <end position="39"/>
    </location>
</feature>
<name>G0N296_CAEBE</name>
<dbReference type="Proteomes" id="UP000008068">
    <property type="component" value="Unassembled WGS sequence"/>
</dbReference>
<gene>
    <name evidence="2" type="ORF">CAEBREN_09088</name>
</gene>
<reference evidence="3" key="1">
    <citation type="submission" date="2011-07" db="EMBL/GenBank/DDBJ databases">
        <authorList>
            <consortium name="Caenorhabditis brenneri Sequencing and Analysis Consortium"/>
            <person name="Wilson R.K."/>
        </authorList>
    </citation>
    <scope>NUCLEOTIDE SEQUENCE [LARGE SCALE GENOMIC DNA]</scope>
    <source>
        <strain evidence="3">PB2801</strain>
    </source>
</reference>
<dbReference type="InterPro" id="IPR012885">
    <property type="entry name" value="F-box_Sdz-33"/>
</dbReference>
<proteinExistence type="predicted"/>
<dbReference type="PANTHER" id="PTHR21503:SF8">
    <property type="entry name" value="F-BOX ASSOCIATED DOMAIN-CONTAINING PROTEIN-RELATED"/>
    <property type="match status" value="1"/>
</dbReference>
<dbReference type="InterPro" id="IPR001810">
    <property type="entry name" value="F-box_dom"/>
</dbReference>
<organism evidence="3">
    <name type="scientific">Caenorhabditis brenneri</name>
    <name type="common">Nematode worm</name>
    <dbReference type="NCBI Taxonomy" id="135651"/>
    <lineage>
        <taxon>Eukaryota</taxon>
        <taxon>Metazoa</taxon>
        <taxon>Ecdysozoa</taxon>
        <taxon>Nematoda</taxon>
        <taxon>Chromadorea</taxon>
        <taxon>Rhabditida</taxon>
        <taxon>Rhabditina</taxon>
        <taxon>Rhabditomorpha</taxon>
        <taxon>Rhabditoidea</taxon>
        <taxon>Rhabditidae</taxon>
        <taxon>Peloderinae</taxon>
        <taxon>Caenorhabditis</taxon>
    </lineage>
</organism>
<dbReference type="HOGENOM" id="CLU_028840_4_0_1"/>
<evidence type="ECO:0000313" key="2">
    <source>
        <dbReference type="EMBL" id="EGT50621.1"/>
    </source>
</evidence>
<dbReference type="AlphaFoldDB" id="G0N296"/>
<accession>G0N296</accession>
<evidence type="ECO:0000313" key="3">
    <source>
        <dbReference type="Proteomes" id="UP000008068"/>
    </source>
</evidence>
<protein>
    <recommendedName>
        <fullName evidence="1">F-box domain-containing protein</fullName>
    </recommendedName>
</protein>
<dbReference type="PROSITE" id="PS50181">
    <property type="entry name" value="FBOX"/>
    <property type="match status" value="1"/>
</dbReference>
<evidence type="ECO:0000259" key="1">
    <source>
        <dbReference type="PROSITE" id="PS50181"/>
    </source>
</evidence>